<reference evidence="2 3" key="1">
    <citation type="journal article" date="2017" name="Genome Announc.">
        <title>Genome sequence of the saprophytic ascomycete Epicoccum nigrum ICMP 19927 strain isolated from New Zealand.</title>
        <authorList>
            <person name="Fokin M."/>
            <person name="Fleetwood D."/>
            <person name="Weir B.S."/>
            <person name="Villas-Boas S.G."/>
        </authorList>
    </citation>
    <scope>NUCLEOTIDE SEQUENCE [LARGE SCALE GENOMIC DNA]</scope>
    <source>
        <strain evidence="2 3">ICMP 19927</strain>
    </source>
</reference>
<sequence length="83" mass="9048">MASVFGNNPAASLGLDPYQEHKTGEIAPHSGETHWRPNKQGQTTLAGQDNCATSGEMDLSDTCIWGNEGLQDHVTDPFNFVRF</sequence>
<evidence type="ECO:0000313" key="3">
    <source>
        <dbReference type="Proteomes" id="UP000193240"/>
    </source>
</evidence>
<gene>
    <name evidence="2" type="ORF">B5807_09435</name>
</gene>
<evidence type="ECO:0000256" key="1">
    <source>
        <dbReference type="SAM" id="MobiDB-lite"/>
    </source>
</evidence>
<dbReference type="AlphaFoldDB" id="A0A1Y2LP68"/>
<accession>A0A1Y2LP68</accession>
<feature type="region of interest" description="Disordered" evidence="1">
    <location>
        <begin position="1"/>
        <end position="47"/>
    </location>
</feature>
<protein>
    <submittedName>
        <fullName evidence="2">Uncharacterized protein</fullName>
    </submittedName>
</protein>
<keyword evidence="3" id="KW-1185">Reference proteome</keyword>
<dbReference type="EMBL" id="KZ107853">
    <property type="protein sequence ID" value="OSS45764.1"/>
    <property type="molecule type" value="Genomic_DNA"/>
</dbReference>
<evidence type="ECO:0000313" key="2">
    <source>
        <dbReference type="EMBL" id="OSS45764.1"/>
    </source>
</evidence>
<organism evidence="2 3">
    <name type="scientific">Epicoccum nigrum</name>
    <name type="common">Soil fungus</name>
    <name type="synonym">Epicoccum purpurascens</name>
    <dbReference type="NCBI Taxonomy" id="105696"/>
    <lineage>
        <taxon>Eukaryota</taxon>
        <taxon>Fungi</taxon>
        <taxon>Dikarya</taxon>
        <taxon>Ascomycota</taxon>
        <taxon>Pezizomycotina</taxon>
        <taxon>Dothideomycetes</taxon>
        <taxon>Pleosporomycetidae</taxon>
        <taxon>Pleosporales</taxon>
        <taxon>Pleosporineae</taxon>
        <taxon>Didymellaceae</taxon>
        <taxon>Epicoccum</taxon>
    </lineage>
</organism>
<feature type="compositionally biased region" description="Polar residues" evidence="1">
    <location>
        <begin position="1"/>
        <end position="10"/>
    </location>
</feature>
<dbReference type="Proteomes" id="UP000193240">
    <property type="component" value="Unassembled WGS sequence"/>
</dbReference>
<dbReference type="InParanoid" id="A0A1Y2LP68"/>
<proteinExistence type="predicted"/>
<name>A0A1Y2LP68_EPING</name>